<gene>
    <name evidence="3" type="ORF">EA472_00410</name>
</gene>
<dbReference type="OrthoDB" id="187945at2157"/>
<keyword evidence="2" id="KW-1133">Transmembrane helix</keyword>
<dbReference type="Proteomes" id="UP000281431">
    <property type="component" value="Unassembled WGS sequence"/>
</dbReference>
<evidence type="ECO:0000256" key="1">
    <source>
        <dbReference type="SAM" id="MobiDB-lite"/>
    </source>
</evidence>
<comment type="caution">
    <text evidence="3">The sequence shown here is derived from an EMBL/GenBank/DDBJ whole genome shotgun (WGS) entry which is preliminary data.</text>
</comment>
<keyword evidence="4" id="KW-1185">Reference proteome</keyword>
<feature type="region of interest" description="Disordered" evidence="1">
    <location>
        <begin position="1"/>
        <end position="29"/>
    </location>
</feature>
<proteinExistence type="predicted"/>
<keyword evidence="2" id="KW-0812">Transmembrane</keyword>
<feature type="compositionally biased region" description="Acidic residues" evidence="1">
    <location>
        <begin position="203"/>
        <end position="223"/>
    </location>
</feature>
<feature type="transmembrane region" description="Helical" evidence="2">
    <location>
        <begin position="37"/>
        <end position="55"/>
    </location>
</feature>
<evidence type="ECO:0000313" key="4">
    <source>
        <dbReference type="Proteomes" id="UP000281431"/>
    </source>
</evidence>
<accession>A0A3N6MGI5</accession>
<protein>
    <submittedName>
        <fullName evidence="3">Uncharacterized protein</fullName>
    </submittedName>
</protein>
<feature type="compositionally biased region" description="Basic and acidic residues" evidence="1">
    <location>
        <begin position="182"/>
        <end position="201"/>
    </location>
</feature>
<evidence type="ECO:0000313" key="3">
    <source>
        <dbReference type="EMBL" id="RQH03099.1"/>
    </source>
</evidence>
<organism evidence="3 4">
    <name type="scientific">Natrarchaeobius chitinivorans</name>
    <dbReference type="NCBI Taxonomy" id="1679083"/>
    <lineage>
        <taxon>Archaea</taxon>
        <taxon>Methanobacteriati</taxon>
        <taxon>Methanobacteriota</taxon>
        <taxon>Stenosarchaea group</taxon>
        <taxon>Halobacteria</taxon>
        <taxon>Halobacteriales</taxon>
        <taxon>Natrialbaceae</taxon>
        <taxon>Natrarchaeobius</taxon>
    </lineage>
</organism>
<feature type="region of interest" description="Disordered" evidence="1">
    <location>
        <begin position="77"/>
        <end position="237"/>
    </location>
</feature>
<feature type="compositionally biased region" description="Acidic residues" evidence="1">
    <location>
        <begin position="16"/>
        <end position="25"/>
    </location>
</feature>
<feature type="compositionally biased region" description="Low complexity" evidence="1">
    <location>
        <begin position="146"/>
        <end position="158"/>
    </location>
</feature>
<feature type="compositionally biased region" description="Basic and acidic residues" evidence="1">
    <location>
        <begin position="1"/>
        <end position="11"/>
    </location>
</feature>
<dbReference type="EMBL" id="REFZ01000001">
    <property type="protein sequence ID" value="RQH03099.1"/>
    <property type="molecule type" value="Genomic_DNA"/>
</dbReference>
<feature type="compositionally biased region" description="Basic and acidic residues" evidence="1">
    <location>
        <begin position="116"/>
        <end position="137"/>
    </location>
</feature>
<reference evidence="3 4" key="1">
    <citation type="submission" date="2018-10" db="EMBL/GenBank/DDBJ databases">
        <title>Natrarchaeobius chitinivorans gen. nov., sp. nov., and Natrarchaeobius haloalkaliphilus sp. nov., alkaliphilic, chitin-utilizing haloarchaea from hypersaline alkaline lakes.</title>
        <authorList>
            <person name="Sorokin D.Y."/>
            <person name="Elcheninov A.G."/>
            <person name="Kostrikina N.A."/>
            <person name="Bale N.J."/>
            <person name="Sinninghe Damste J.S."/>
            <person name="Khijniak T.V."/>
            <person name="Kublanov I.V."/>
            <person name="Toshchakov S.V."/>
        </authorList>
    </citation>
    <scope>NUCLEOTIDE SEQUENCE [LARGE SCALE GENOMIC DNA]</scope>
    <source>
        <strain evidence="3 4">AArcht7</strain>
    </source>
</reference>
<evidence type="ECO:0000256" key="2">
    <source>
        <dbReference type="SAM" id="Phobius"/>
    </source>
</evidence>
<name>A0A3N6MGI5_NATCH</name>
<dbReference type="AlphaFoldDB" id="A0A3N6MGI5"/>
<sequence>MTDHYEYDDRSASPFEESESTDEFDASLSPETVTEKLADGTVALAVGGALILSAIRSLVRGRWRAIPTAIAGGALIEYGRRRRRSSRSSAQRSDRHESANAEGAPRTEFTEATEESEPRSKPGMEDDDAQDPRRNTDDDAVSIDVSETATADEASEATGPDPEQAQPAQTDAIEPEEEPAEDASHLRVEPDDAEPSDRAGDGDGAEGPDADEEGAEDAGADAGDDAKASDDSESERD</sequence>
<feature type="compositionally biased region" description="Basic and acidic residues" evidence="1">
    <location>
        <begin position="224"/>
        <end position="237"/>
    </location>
</feature>
<keyword evidence="2" id="KW-0472">Membrane</keyword>